<organism evidence="1 2">
    <name type="scientific">Rhizobium rhizogenes</name>
    <name type="common">Agrobacterium rhizogenes</name>
    <dbReference type="NCBI Taxonomy" id="359"/>
    <lineage>
        <taxon>Bacteria</taxon>
        <taxon>Pseudomonadati</taxon>
        <taxon>Pseudomonadota</taxon>
        <taxon>Alphaproteobacteria</taxon>
        <taxon>Hyphomicrobiales</taxon>
        <taxon>Rhizobiaceae</taxon>
        <taxon>Rhizobium/Agrobacterium group</taxon>
        <taxon>Rhizobium</taxon>
    </lineage>
</organism>
<dbReference type="AlphaFoldDB" id="A0AAN2A1H6"/>
<dbReference type="Proteomes" id="UP000528185">
    <property type="component" value="Unassembled WGS sequence"/>
</dbReference>
<comment type="caution">
    <text evidence="1">The sequence shown here is derived from an EMBL/GenBank/DDBJ whole genome shotgun (WGS) entry which is preliminary data.</text>
</comment>
<sequence length="212" mass="23449">MVHVPDLIRDKLIVPDGYRFALLYRQEYSRQANGITIPKDMGRPIWTMDATTKPMPHDEALAFEAKMETLDGGLGTFNAWDVRKPYPSAYRNGDFADTGKIGTIGSNRKSLSLYNLPGNFALSMGDYLSFQGHGWASLHRIVQAVTANGSGVTAQFEIRPHLWFTVDVDTPVVLKKPYTVMSVIPGSIAPSQHDALHSVVTFQAYQVPYSGS</sequence>
<dbReference type="KEGG" id="aro:B0909_05695"/>
<gene>
    <name evidence="1" type="ORF">AGRHK599_LOCUS1198</name>
</gene>
<dbReference type="EMBL" id="CAICSX020000001">
    <property type="protein sequence ID" value="CAD0211173.1"/>
    <property type="molecule type" value="Genomic_DNA"/>
</dbReference>
<protein>
    <submittedName>
        <fullName evidence="1">Uncharacterized protein</fullName>
    </submittedName>
</protein>
<dbReference type="RefSeq" id="WP_065115647.1">
    <property type="nucleotide sequence ID" value="NZ_CAICSX020000001.1"/>
</dbReference>
<accession>A0AAN2A1H6</accession>
<evidence type="ECO:0000313" key="1">
    <source>
        <dbReference type="EMBL" id="CAD0211173.1"/>
    </source>
</evidence>
<evidence type="ECO:0000313" key="2">
    <source>
        <dbReference type="Proteomes" id="UP000528185"/>
    </source>
</evidence>
<proteinExistence type="predicted"/>
<reference evidence="1 2" key="1">
    <citation type="submission" date="2020-06" db="EMBL/GenBank/DDBJ databases">
        <authorList>
            <person name="De Coninck B."/>
            <person name="Ibrahim H."/>
        </authorList>
    </citation>
    <scope>NUCLEOTIDE SEQUENCE [LARGE SCALE GENOMIC DNA]</scope>
    <source>
        <strain evidence="1">Ag_rhizogenes_K599</strain>
    </source>
</reference>
<name>A0AAN2A1H6_RHIRH</name>